<proteinExistence type="inferred from homology"/>
<dbReference type="GO" id="GO:0070181">
    <property type="term" value="F:small ribosomal subunit rRNA binding"/>
    <property type="evidence" value="ECO:0007669"/>
    <property type="project" value="TreeGrafter"/>
</dbReference>
<dbReference type="PANTHER" id="PTHR13479:SF40">
    <property type="entry name" value="SMALL RIBOSOMAL SUBUNIT PROTEIN BS18M"/>
    <property type="match status" value="1"/>
</dbReference>
<organism evidence="6 7">
    <name type="scientific">Thamnocephalis sphaerospora</name>
    <dbReference type="NCBI Taxonomy" id="78915"/>
    <lineage>
        <taxon>Eukaryota</taxon>
        <taxon>Fungi</taxon>
        <taxon>Fungi incertae sedis</taxon>
        <taxon>Zoopagomycota</taxon>
        <taxon>Zoopagomycotina</taxon>
        <taxon>Zoopagomycetes</taxon>
        <taxon>Zoopagales</taxon>
        <taxon>Sigmoideomycetaceae</taxon>
        <taxon>Thamnocephalis</taxon>
    </lineage>
</organism>
<accession>A0A4P9XN59</accession>
<dbReference type="GO" id="GO:0032543">
    <property type="term" value="P:mitochondrial translation"/>
    <property type="evidence" value="ECO:0007669"/>
    <property type="project" value="TreeGrafter"/>
</dbReference>
<dbReference type="Proteomes" id="UP000271241">
    <property type="component" value="Unassembled WGS sequence"/>
</dbReference>
<dbReference type="PANTHER" id="PTHR13479">
    <property type="entry name" value="30S RIBOSOMAL PROTEIN S18"/>
    <property type="match status" value="1"/>
</dbReference>
<evidence type="ECO:0000256" key="2">
    <source>
        <dbReference type="ARBA" id="ARBA00022980"/>
    </source>
</evidence>
<dbReference type="EMBL" id="KZ992730">
    <property type="protein sequence ID" value="RKP07364.1"/>
    <property type="molecule type" value="Genomic_DNA"/>
</dbReference>
<dbReference type="SUPFAM" id="SSF46911">
    <property type="entry name" value="Ribosomal protein S18"/>
    <property type="match status" value="1"/>
</dbReference>
<dbReference type="HAMAP" id="MF_00270">
    <property type="entry name" value="Ribosomal_bS18"/>
    <property type="match status" value="1"/>
</dbReference>
<keyword evidence="7" id="KW-1185">Reference proteome</keyword>
<name>A0A4P9XN59_9FUNG</name>
<evidence type="ECO:0000256" key="4">
    <source>
        <dbReference type="ARBA" id="ARBA00035264"/>
    </source>
</evidence>
<evidence type="ECO:0000256" key="1">
    <source>
        <dbReference type="ARBA" id="ARBA00005589"/>
    </source>
</evidence>
<dbReference type="PRINTS" id="PR00974">
    <property type="entry name" value="RIBOSOMALS18"/>
</dbReference>
<dbReference type="GO" id="GO:0003735">
    <property type="term" value="F:structural constituent of ribosome"/>
    <property type="evidence" value="ECO:0007669"/>
    <property type="project" value="InterPro"/>
</dbReference>
<evidence type="ECO:0000313" key="7">
    <source>
        <dbReference type="Proteomes" id="UP000271241"/>
    </source>
</evidence>
<dbReference type="GO" id="GO:0005763">
    <property type="term" value="C:mitochondrial small ribosomal subunit"/>
    <property type="evidence" value="ECO:0007669"/>
    <property type="project" value="TreeGrafter"/>
</dbReference>
<keyword evidence="2 5" id="KW-0689">Ribosomal protein</keyword>
<dbReference type="NCBIfam" id="TIGR00165">
    <property type="entry name" value="S18"/>
    <property type="match status" value="1"/>
</dbReference>
<dbReference type="InterPro" id="IPR001648">
    <property type="entry name" value="Ribosomal_bS18"/>
</dbReference>
<comment type="similarity">
    <text evidence="1 5">Belongs to the bacterial ribosomal protein bS18 family.</text>
</comment>
<dbReference type="Gene3D" id="4.10.640.10">
    <property type="entry name" value="Ribosomal protein S18"/>
    <property type="match status" value="1"/>
</dbReference>
<evidence type="ECO:0000256" key="5">
    <source>
        <dbReference type="RuleBase" id="RU003910"/>
    </source>
</evidence>
<dbReference type="OrthoDB" id="21463at2759"/>
<evidence type="ECO:0000256" key="3">
    <source>
        <dbReference type="ARBA" id="ARBA00023274"/>
    </source>
</evidence>
<dbReference type="InterPro" id="IPR036870">
    <property type="entry name" value="Ribosomal_bS18_sf"/>
</dbReference>
<evidence type="ECO:0000313" key="6">
    <source>
        <dbReference type="EMBL" id="RKP07364.1"/>
    </source>
</evidence>
<reference evidence="7" key="1">
    <citation type="journal article" date="2018" name="Nat. Microbiol.">
        <title>Leveraging single-cell genomics to expand the fungal tree of life.</title>
        <authorList>
            <person name="Ahrendt S.R."/>
            <person name="Quandt C.A."/>
            <person name="Ciobanu D."/>
            <person name="Clum A."/>
            <person name="Salamov A."/>
            <person name="Andreopoulos B."/>
            <person name="Cheng J.F."/>
            <person name="Woyke T."/>
            <person name="Pelin A."/>
            <person name="Henrissat B."/>
            <person name="Reynolds N.K."/>
            <person name="Benny G.L."/>
            <person name="Smith M.E."/>
            <person name="James T.Y."/>
            <person name="Grigoriev I.V."/>
        </authorList>
    </citation>
    <scope>NUCLEOTIDE SEQUENCE [LARGE SCALE GENOMIC DNA]</scope>
    <source>
        <strain evidence="7">RSA 1356</strain>
    </source>
</reference>
<dbReference type="STRING" id="78915.A0A4P9XN59"/>
<dbReference type="Pfam" id="PF01084">
    <property type="entry name" value="Ribosomal_S18"/>
    <property type="match status" value="1"/>
</dbReference>
<dbReference type="AlphaFoldDB" id="A0A4P9XN59"/>
<gene>
    <name evidence="6" type="ORF">THASP1DRAFT_17170</name>
</gene>
<sequence>MLTIWLPTAAQTYAPHDLNEETHELYRGKVRNQPQSDPFQQLGLNPLHEYKNTVILSRYVSALGRIAPRANSGLTRKNQRRLAKAIKRARAMGLMPYTYRQTFAFMPEGRTGGGFRS</sequence>
<keyword evidence="3 5" id="KW-0687">Ribonucleoprotein</keyword>
<protein>
    <recommendedName>
        <fullName evidence="4">Small ribosomal subunit protein bS18m</fullName>
    </recommendedName>
</protein>